<feature type="region of interest" description="Disordered" evidence="2">
    <location>
        <begin position="62"/>
        <end position="113"/>
    </location>
</feature>
<protein>
    <recommendedName>
        <fullName evidence="3">Retrotransposon gag domain-containing protein</fullName>
    </recommendedName>
</protein>
<dbReference type="EMBL" id="CAADRP010000559">
    <property type="protein sequence ID" value="VFU30042.1"/>
    <property type="molecule type" value="Genomic_DNA"/>
</dbReference>
<name>A0A6N2KPS0_SALVM</name>
<dbReference type="InterPro" id="IPR021109">
    <property type="entry name" value="Peptidase_aspartic_dom_sf"/>
</dbReference>
<dbReference type="AlphaFoldDB" id="A0A6N2KPS0"/>
<evidence type="ECO:0000256" key="1">
    <source>
        <dbReference type="SAM" id="Coils"/>
    </source>
</evidence>
<feature type="region of interest" description="Disordered" evidence="2">
    <location>
        <begin position="402"/>
        <end position="457"/>
    </location>
</feature>
<dbReference type="PANTHER" id="PTHR33437:SF2">
    <property type="entry name" value="OS06G0361200 PROTEIN"/>
    <property type="match status" value="1"/>
</dbReference>
<feature type="domain" description="Retrotransposon gag" evidence="3">
    <location>
        <begin position="282"/>
        <end position="371"/>
    </location>
</feature>
<feature type="compositionally biased region" description="Polar residues" evidence="2">
    <location>
        <begin position="889"/>
        <end position="900"/>
    </location>
</feature>
<proteinExistence type="predicted"/>
<dbReference type="SUPFAM" id="SSF50630">
    <property type="entry name" value="Acid proteases"/>
    <property type="match status" value="1"/>
</dbReference>
<organism evidence="4">
    <name type="scientific">Salix viminalis</name>
    <name type="common">Common osier</name>
    <name type="synonym">Basket willow</name>
    <dbReference type="NCBI Taxonomy" id="40686"/>
    <lineage>
        <taxon>Eukaryota</taxon>
        <taxon>Viridiplantae</taxon>
        <taxon>Streptophyta</taxon>
        <taxon>Embryophyta</taxon>
        <taxon>Tracheophyta</taxon>
        <taxon>Spermatophyta</taxon>
        <taxon>Magnoliopsida</taxon>
        <taxon>eudicotyledons</taxon>
        <taxon>Gunneridae</taxon>
        <taxon>Pentapetalae</taxon>
        <taxon>rosids</taxon>
        <taxon>fabids</taxon>
        <taxon>Malpighiales</taxon>
        <taxon>Salicaceae</taxon>
        <taxon>Saliceae</taxon>
        <taxon>Salix</taxon>
    </lineage>
</organism>
<evidence type="ECO:0000313" key="4">
    <source>
        <dbReference type="EMBL" id="VFU30042.1"/>
    </source>
</evidence>
<dbReference type="CDD" id="cd00303">
    <property type="entry name" value="retropepsin_like"/>
    <property type="match status" value="1"/>
</dbReference>
<feature type="compositionally biased region" description="Basic and acidic residues" evidence="2">
    <location>
        <begin position="412"/>
        <end position="434"/>
    </location>
</feature>
<sequence>MATRRNMITIVASKSNKAIDSSPQHTIEDSSTPPLKTKSIVELYAQTGPILKMTSTSNARGAQDVASKMKPQATPLQKSSEAREMVFSTQGDFDDSPMKTSPCQSPNKASGSSTMSVMMTETTSLEDQVANLAKLVEGLSTSLKAKDHEIAKLMNKLESLNERGQTSTNKAFHVNQLEVIEESAIGAVENIRGITDGIFTTNQLKELIKEAITDQVESSIQPSYSYVKPYTQRIDLLKMPLSYQPPKFQQFDGKGNPRQHIAHFVETCNNAGTNGDLMVKQFVRSLKGNAFDWYTDLESCSIDTWEQLEREFLNRFYSTRRVVSMIELTNARQWKEEPVIDYIHRWRNLSLNCRDRLTETSALDMCIQGMHWGLRYILQGIKPKSFEELATRAHDMELSIAAAESSSLPMQEPKRNKPEGRRFGKNSEVKRNDHATPTTFQRGERKKPSLKERQEKVYPFPDSDISRMLDDLLEANIIELPEVKRPEEANQVDNPNYCKYHRLISHPVEKCFVLKDKIMRLHENGDIVFDDEVAASNIITTVKSGPCQSLSTISFGSCEPIRLDAIFPMSFTVSSSQTPCITLTPQVDDLKPEWSENYDDEGWTLVTRRRGRRKHIQMTKPKNEDSMVRKPISEPIRRKTQQKSIPVRKEGFSAQSIRKPVTLNEYMPTEMKRIENVEEEKTLIDHDGSSNLSHGVCTTEISFNDEDLLLGSKLHNRPLFIKGYVDEKIVNRILVDDGSAVNILPLKTMRELGIPMDELFPSHLMIQGFNQGGQNAIGKIRLAMHIEDMESNALFHVIDAKTTYNMLLGRPWIHENGIISSTLHQCFKYCRDGQVRKIMADTDPFTIAEAHFADAKFYFKSNMMEEPQSPPDHLGEGIIDSKSSKGHKSSANEGVSQPTKNKGKEKVVENFVDNKPPRKAATPIYSSISKKRGQSSFAKDEEKIRLPDKRSNGFDPNAYKLLARAGYSQEDINKISKDGNPTQLEGKQVLARTSKAWRVKKTSGKTLRAGLGYESSTPPLYFHIKEASRYINVEEVKDKQQSQPTPLRVSVWDRLGGTTSRAPVFTRIETKNKRVLKHAPVFARLGQSMSKETGLMGDSKVLRSKMPSRMKRQCEWVVSAEETLKGKTRTIVITNPSDEEEEDEIMCLTSNHITIEELEALDEKRLEAQQRLECYQARLCRAFNKKVRPRSFQEGDLVLAVRRPIIMSKRMGSKFLSKWDGPYVVQEVYTNGAYKIVDENGLRIGPINGKFLKRYYA</sequence>
<dbReference type="Pfam" id="PF03732">
    <property type="entry name" value="Retrotrans_gag"/>
    <property type="match status" value="1"/>
</dbReference>
<feature type="compositionally biased region" description="Polar residues" evidence="2">
    <location>
        <begin position="98"/>
        <end position="111"/>
    </location>
</feature>
<dbReference type="InterPro" id="IPR005162">
    <property type="entry name" value="Retrotrans_gag_dom"/>
</dbReference>
<evidence type="ECO:0000259" key="3">
    <source>
        <dbReference type="Pfam" id="PF03732"/>
    </source>
</evidence>
<keyword evidence="1" id="KW-0175">Coiled coil</keyword>
<evidence type="ECO:0000256" key="2">
    <source>
        <dbReference type="SAM" id="MobiDB-lite"/>
    </source>
</evidence>
<feature type="coiled-coil region" evidence="1">
    <location>
        <begin position="143"/>
        <end position="170"/>
    </location>
</feature>
<dbReference type="PANTHER" id="PTHR33437">
    <property type="entry name" value="OS06G0361200 PROTEIN"/>
    <property type="match status" value="1"/>
</dbReference>
<feature type="compositionally biased region" description="Basic and acidic residues" evidence="2">
    <location>
        <begin position="442"/>
        <end position="456"/>
    </location>
</feature>
<reference evidence="4" key="1">
    <citation type="submission" date="2019-03" db="EMBL/GenBank/DDBJ databases">
        <authorList>
            <person name="Mank J."/>
            <person name="Almeida P."/>
        </authorList>
    </citation>
    <scope>NUCLEOTIDE SEQUENCE</scope>
    <source>
        <strain evidence="4">78183</strain>
    </source>
</reference>
<accession>A0A6N2KPS0</accession>
<gene>
    <name evidence="4" type="ORF">SVIM_LOCUS112818</name>
</gene>
<dbReference type="Gene3D" id="2.40.70.10">
    <property type="entry name" value="Acid Proteases"/>
    <property type="match status" value="1"/>
</dbReference>
<feature type="region of interest" description="Disordered" evidence="2">
    <location>
        <begin position="864"/>
        <end position="906"/>
    </location>
</feature>